<dbReference type="Pfam" id="PF00936">
    <property type="entry name" value="BMC"/>
    <property type="match status" value="1"/>
</dbReference>
<dbReference type="STRING" id="1903952.BIT28_13635"/>
<dbReference type="InterPro" id="IPR044872">
    <property type="entry name" value="CcmK/CsoS1_BMC"/>
</dbReference>
<keyword evidence="2" id="KW-1283">Bacterial microcompartment</keyword>
<feature type="region of interest" description="Disordered" evidence="4">
    <location>
        <begin position="132"/>
        <end position="151"/>
    </location>
</feature>
<dbReference type="PROSITE" id="PS51930">
    <property type="entry name" value="BMC_2"/>
    <property type="match status" value="1"/>
</dbReference>
<dbReference type="SMART" id="SM00877">
    <property type="entry name" value="BMC"/>
    <property type="match status" value="1"/>
</dbReference>
<proteinExistence type="inferred from homology"/>
<feature type="region of interest" description="Disordered" evidence="4">
    <location>
        <begin position="97"/>
        <end position="124"/>
    </location>
</feature>
<evidence type="ECO:0000259" key="5">
    <source>
        <dbReference type="PROSITE" id="PS51930"/>
    </source>
</evidence>
<evidence type="ECO:0000313" key="6">
    <source>
        <dbReference type="EMBL" id="OLQ74457.1"/>
    </source>
</evidence>
<reference evidence="6 7" key="1">
    <citation type="submission" date="2016-09" db="EMBL/GenBank/DDBJ databases">
        <title>Photobacterium proteolyticum sp. nov. a protease producing bacterium isolated from ocean sediments of Laizhou Bay.</title>
        <authorList>
            <person name="Li Y."/>
        </authorList>
    </citation>
    <scope>NUCLEOTIDE SEQUENCE [LARGE SCALE GENOMIC DNA]</scope>
    <source>
        <strain evidence="6 7">13-12</strain>
    </source>
</reference>
<dbReference type="OrthoDB" id="7057533at2"/>
<dbReference type="InterPro" id="IPR050575">
    <property type="entry name" value="BMC_shell"/>
</dbReference>
<dbReference type="InterPro" id="IPR000249">
    <property type="entry name" value="BMC_dom"/>
</dbReference>
<evidence type="ECO:0000256" key="4">
    <source>
        <dbReference type="SAM" id="MobiDB-lite"/>
    </source>
</evidence>
<dbReference type="RefSeq" id="WP_075765476.1">
    <property type="nucleotide sequence ID" value="NZ_MJIL01000083.1"/>
</dbReference>
<dbReference type="Proteomes" id="UP000186905">
    <property type="component" value="Unassembled WGS sequence"/>
</dbReference>
<gene>
    <name evidence="6" type="ORF">BIT28_13635</name>
</gene>
<dbReference type="PANTHER" id="PTHR33941:SF11">
    <property type="entry name" value="BACTERIAL MICROCOMPARTMENT SHELL PROTEIN PDUJ"/>
    <property type="match status" value="1"/>
</dbReference>
<evidence type="ECO:0000313" key="7">
    <source>
        <dbReference type="Proteomes" id="UP000186905"/>
    </source>
</evidence>
<comment type="similarity">
    <text evidence="3">Belongs to the bacterial microcompartments protein family.</text>
</comment>
<comment type="caution">
    <text evidence="6">The sequence shown here is derived from an EMBL/GenBank/DDBJ whole genome shotgun (WGS) entry which is preliminary data.</text>
</comment>
<dbReference type="CDD" id="cd07045">
    <property type="entry name" value="BMC_CcmK_like"/>
    <property type="match status" value="1"/>
</dbReference>
<dbReference type="GO" id="GO:0031469">
    <property type="term" value="C:bacterial microcompartment"/>
    <property type="evidence" value="ECO:0007669"/>
    <property type="project" value="UniProtKB-SubCell"/>
</dbReference>
<evidence type="ECO:0000256" key="2">
    <source>
        <dbReference type="ARBA" id="ARBA00024446"/>
    </source>
</evidence>
<accession>A0A1Q9GJ25</accession>
<dbReference type="EMBL" id="MJIL01000083">
    <property type="protein sequence ID" value="OLQ74457.1"/>
    <property type="molecule type" value="Genomic_DNA"/>
</dbReference>
<dbReference type="SUPFAM" id="SSF143414">
    <property type="entry name" value="CcmK-like"/>
    <property type="match status" value="1"/>
</dbReference>
<name>A0A1Q9GJ25_9GAMM</name>
<protein>
    <recommendedName>
        <fullName evidence="5">BMC domain-containing protein</fullName>
    </recommendedName>
</protein>
<dbReference type="InterPro" id="IPR037233">
    <property type="entry name" value="CcmK-like_sf"/>
</dbReference>
<evidence type="ECO:0000256" key="3">
    <source>
        <dbReference type="PROSITE-ProRule" id="PRU01278"/>
    </source>
</evidence>
<evidence type="ECO:0000256" key="1">
    <source>
        <dbReference type="ARBA" id="ARBA00024322"/>
    </source>
</evidence>
<dbReference type="Gene3D" id="3.30.70.1710">
    <property type="match status" value="1"/>
</dbReference>
<feature type="domain" description="BMC" evidence="5">
    <location>
        <begin position="4"/>
        <end position="90"/>
    </location>
</feature>
<organism evidence="6 7">
    <name type="scientific">Photobacterium proteolyticum</name>
    <dbReference type="NCBI Taxonomy" id="1903952"/>
    <lineage>
        <taxon>Bacteria</taxon>
        <taxon>Pseudomonadati</taxon>
        <taxon>Pseudomonadota</taxon>
        <taxon>Gammaproteobacteria</taxon>
        <taxon>Vibrionales</taxon>
        <taxon>Vibrionaceae</taxon>
        <taxon>Photobacterium</taxon>
    </lineage>
</organism>
<dbReference type="AlphaFoldDB" id="A0A1Q9GJ25"/>
<dbReference type="PANTHER" id="PTHR33941">
    <property type="entry name" value="PROPANEDIOL UTILIZATION PROTEIN PDUA"/>
    <property type="match status" value="1"/>
</dbReference>
<comment type="subcellular location">
    <subcellularLocation>
        <location evidence="1">Bacterial microcompartment</location>
    </subcellularLocation>
</comment>
<keyword evidence="7" id="KW-1185">Reference proteome</keyword>
<feature type="compositionally biased region" description="Acidic residues" evidence="4">
    <location>
        <begin position="134"/>
        <end position="144"/>
    </location>
</feature>
<sequence>MMNAIGMIETKGLLAAVEGADSMLKSADVSLINKSSATGGLITITVTGEVSAVQTAVEVAADAICRLGQNLLISKHVIARPSSTLETIIPIIPSVTQKENVEDSEQEDVEQKSSSAAETQDDAEQSIAEKIDATDDAPELESVEETPPIYNEPKLQRMKLANLRKIVSELPETNIKVDLKKATKKVLIKVICDSQNKKGHK</sequence>